<dbReference type="EMBL" id="CATOUU010001070">
    <property type="protein sequence ID" value="CAI9970376.1"/>
    <property type="molecule type" value="Genomic_DNA"/>
</dbReference>
<keyword evidence="1" id="KW-0472">Membrane</keyword>
<evidence type="ECO:0000256" key="1">
    <source>
        <dbReference type="SAM" id="Phobius"/>
    </source>
</evidence>
<evidence type="ECO:0000313" key="3">
    <source>
        <dbReference type="EMBL" id="CAL6111663.1"/>
    </source>
</evidence>
<gene>
    <name evidence="2" type="ORF">HINF_LOCUS58021</name>
    <name evidence="3" type="ORF">HINF_LOCUS76535</name>
</gene>
<dbReference type="EMBL" id="CAXDID020000714">
    <property type="protein sequence ID" value="CAL6111663.1"/>
    <property type="molecule type" value="Genomic_DNA"/>
</dbReference>
<proteinExistence type="predicted"/>
<dbReference type="AlphaFoldDB" id="A0AA86UZA1"/>
<reference evidence="2" key="1">
    <citation type="submission" date="2023-06" db="EMBL/GenBank/DDBJ databases">
        <authorList>
            <person name="Kurt Z."/>
        </authorList>
    </citation>
    <scope>NUCLEOTIDE SEQUENCE</scope>
</reference>
<comment type="caution">
    <text evidence="2">The sequence shown here is derived from an EMBL/GenBank/DDBJ whole genome shotgun (WGS) entry which is preliminary data.</text>
</comment>
<sequence length="161" mass="18537">MSQIQTQQITLQNQLLQEPQITLAFQKLHVCLLLWISTFAIAFTLIFRNPDSVSTAVILKWLHEFLKVGWNHDYINHFYGKSVAGYHGTIICRHFVHPEIHCYDVFQSPERPNVLKGFAHQQSLYTKNFVGDATECGHSVLLRLSAQSPELFGYHDLIQLS</sequence>
<reference evidence="3 4" key="2">
    <citation type="submission" date="2024-07" db="EMBL/GenBank/DDBJ databases">
        <authorList>
            <person name="Akdeniz Z."/>
        </authorList>
    </citation>
    <scope>NUCLEOTIDE SEQUENCE [LARGE SCALE GENOMIC DNA]</scope>
</reference>
<name>A0AA86UZA1_9EUKA</name>
<protein>
    <submittedName>
        <fullName evidence="3">Hypothetical_protein</fullName>
    </submittedName>
</protein>
<keyword evidence="4" id="KW-1185">Reference proteome</keyword>
<organism evidence="2">
    <name type="scientific">Hexamita inflata</name>
    <dbReference type="NCBI Taxonomy" id="28002"/>
    <lineage>
        <taxon>Eukaryota</taxon>
        <taxon>Metamonada</taxon>
        <taxon>Diplomonadida</taxon>
        <taxon>Hexamitidae</taxon>
        <taxon>Hexamitinae</taxon>
        <taxon>Hexamita</taxon>
    </lineage>
</organism>
<keyword evidence="1" id="KW-0812">Transmembrane</keyword>
<evidence type="ECO:0000313" key="2">
    <source>
        <dbReference type="EMBL" id="CAI9970376.1"/>
    </source>
</evidence>
<evidence type="ECO:0000313" key="4">
    <source>
        <dbReference type="Proteomes" id="UP001642409"/>
    </source>
</evidence>
<accession>A0AA86UZA1</accession>
<keyword evidence="1" id="KW-1133">Transmembrane helix</keyword>
<dbReference type="Proteomes" id="UP001642409">
    <property type="component" value="Unassembled WGS sequence"/>
</dbReference>
<feature type="transmembrane region" description="Helical" evidence="1">
    <location>
        <begin position="28"/>
        <end position="47"/>
    </location>
</feature>